<keyword evidence="1" id="KW-0378">Hydrolase</keyword>
<keyword evidence="1" id="KW-0347">Helicase</keyword>
<accession>W1Y8E5</accession>
<dbReference type="Pfam" id="PF21196">
    <property type="entry name" value="PcrA_UvrD_tudor"/>
    <property type="match status" value="1"/>
</dbReference>
<dbReference type="EMBL" id="AZMM01007138">
    <property type="protein sequence ID" value="ETJ38843.1"/>
    <property type="molecule type" value="Genomic_DNA"/>
</dbReference>
<protein>
    <submittedName>
        <fullName evidence="1">ATP-dependent DNA helicase PcrA</fullName>
    </submittedName>
</protein>
<reference evidence="1" key="1">
    <citation type="submission" date="2013-12" db="EMBL/GenBank/DDBJ databases">
        <title>A Varibaculum cambriense genome reconstructed from a premature infant gut community with otherwise low bacterial novelty that shifts toward anaerobic metabolism during the third week of life.</title>
        <authorList>
            <person name="Brown C.T."/>
            <person name="Sharon I."/>
            <person name="Thomas B.C."/>
            <person name="Castelle C.J."/>
            <person name="Morowitz M.J."/>
            <person name="Banfield J.F."/>
        </authorList>
    </citation>
    <scope>NUCLEOTIDE SEQUENCE</scope>
</reference>
<gene>
    <name evidence="1" type="ORF">Q604_UNBC07138G0001</name>
</gene>
<sequence length="56" mass="5938">EVIADWKVGDTAIHSKWGNGKVINVAGEGAGMKLTIEFPTQGVRVVMAKFAPVKKG</sequence>
<organism evidence="1">
    <name type="scientific">human gut metagenome</name>
    <dbReference type="NCBI Taxonomy" id="408170"/>
    <lineage>
        <taxon>unclassified sequences</taxon>
        <taxon>metagenomes</taxon>
        <taxon>organismal metagenomes</taxon>
    </lineage>
</organism>
<keyword evidence="1" id="KW-0067">ATP-binding</keyword>
<feature type="non-terminal residue" evidence="1">
    <location>
        <position position="1"/>
    </location>
</feature>
<proteinExistence type="predicted"/>
<evidence type="ECO:0000313" key="1">
    <source>
        <dbReference type="EMBL" id="ETJ38843.1"/>
    </source>
</evidence>
<comment type="caution">
    <text evidence="1">The sequence shown here is derived from an EMBL/GenBank/DDBJ whole genome shotgun (WGS) entry which is preliminary data.</text>
</comment>
<dbReference type="AlphaFoldDB" id="W1Y8E5"/>
<name>W1Y8E5_9ZZZZ</name>
<dbReference type="GO" id="GO:0004386">
    <property type="term" value="F:helicase activity"/>
    <property type="evidence" value="ECO:0007669"/>
    <property type="project" value="UniProtKB-KW"/>
</dbReference>
<keyword evidence="1" id="KW-0547">Nucleotide-binding</keyword>